<dbReference type="OrthoDB" id="9806785at2"/>
<dbReference type="InterPro" id="IPR038770">
    <property type="entry name" value="Na+/solute_symporter_sf"/>
</dbReference>
<dbReference type="PANTHER" id="PTHR10361">
    <property type="entry name" value="SODIUM-BILE ACID COTRANSPORTER"/>
    <property type="match status" value="1"/>
</dbReference>
<name>A0A518CK14_9PLAN</name>
<evidence type="ECO:0000256" key="5">
    <source>
        <dbReference type="SAM" id="Phobius"/>
    </source>
</evidence>
<dbReference type="PANTHER" id="PTHR10361:SF28">
    <property type="entry name" value="P3 PROTEIN-RELATED"/>
    <property type="match status" value="1"/>
</dbReference>
<keyword evidence="2 5" id="KW-0812">Transmembrane</keyword>
<keyword evidence="7" id="KW-1185">Reference proteome</keyword>
<dbReference type="RefSeq" id="WP_144994272.1">
    <property type="nucleotide sequence ID" value="NZ_CP036281.1"/>
</dbReference>
<evidence type="ECO:0000256" key="1">
    <source>
        <dbReference type="ARBA" id="ARBA00004141"/>
    </source>
</evidence>
<feature type="transmembrane region" description="Helical" evidence="5">
    <location>
        <begin position="29"/>
        <end position="46"/>
    </location>
</feature>
<sequence>MIQRYLLIWLTLSSLLAFFWPTPFVLSSPGLSSVIAVAMFAIGSLLPRNEFRLVLKHWPTVLTGTMVQYLVMPLLAWLIVSVYPFSPGIKVGILMAGCVPGAMASNILTHKAGGNVSFSISLTTSATLLCPLVVPWMLYFVLGKLIAFDPWMLFRDLILTVVGPVLLGHALSRSFVSIRGVMNKLGVPLANLAILWIVATVVALQRDQLQAIPGILLAFLIALNLCGYLAGYGAGKAFRFPEDKRRALTLEVGMQNAGLGAVLATKHFPDLSEAAIAPAAYTFGCMLTGTVLAHFWSQNRSGNSTSESD</sequence>
<gene>
    <name evidence="6" type="ORF">Pla110_12800</name>
</gene>
<reference evidence="6 7" key="1">
    <citation type="submission" date="2019-02" db="EMBL/GenBank/DDBJ databases">
        <title>Deep-cultivation of Planctomycetes and their phenomic and genomic characterization uncovers novel biology.</title>
        <authorList>
            <person name="Wiegand S."/>
            <person name="Jogler M."/>
            <person name="Boedeker C."/>
            <person name="Pinto D."/>
            <person name="Vollmers J."/>
            <person name="Rivas-Marin E."/>
            <person name="Kohn T."/>
            <person name="Peeters S.H."/>
            <person name="Heuer A."/>
            <person name="Rast P."/>
            <person name="Oberbeckmann S."/>
            <person name="Bunk B."/>
            <person name="Jeske O."/>
            <person name="Meyerdierks A."/>
            <person name="Storesund J.E."/>
            <person name="Kallscheuer N."/>
            <person name="Luecker S."/>
            <person name="Lage O.M."/>
            <person name="Pohl T."/>
            <person name="Merkel B.J."/>
            <person name="Hornburger P."/>
            <person name="Mueller R.-W."/>
            <person name="Bruemmer F."/>
            <person name="Labrenz M."/>
            <person name="Spormann A.M."/>
            <person name="Op den Camp H."/>
            <person name="Overmann J."/>
            <person name="Amann R."/>
            <person name="Jetten M.S.M."/>
            <person name="Mascher T."/>
            <person name="Medema M.H."/>
            <person name="Devos D.P."/>
            <person name="Kaster A.-K."/>
            <person name="Ovreas L."/>
            <person name="Rohde M."/>
            <person name="Galperin M.Y."/>
            <person name="Jogler C."/>
        </authorList>
    </citation>
    <scope>NUCLEOTIDE SEQUENCE [LARGE SCALE GENOMIC DNA]</scope>
    <source>
        <strain evidence="6 7">Pla110</strain>
    </source>
</reference>
<feature type="transmembrane region" description="Helical" evidence="5">
    <location>
        <begin position="276"/>
        <end position="296"/>
    </location>
</feature>
<feature type="transmembrane region" description="Helical" evidence="5">
    <location>
        <begin position="211"/>
        <end position="235"/>
    </location>
</feature>
<dbReference type="EMBL" id="CP036281">
    <property type="protein sequence ID" value="QDU79569.1"/>
    <property type="molecule type" value="Genomic_DNA"/>
</dbReference>
<feature type="transmembrane region" description="Helical" evidence="5">
    <location>
        <begin position="58"/>
        <end position="83"/>
    </location>
</feature>
<evidence type="ECO:0000313" key="7">
    <source>
        <dbReference type="Proteomes" id="UP000317178"/>
    </source>
</evidence>
<evidence type="ECO:0000256" key="2">
    <source>
        <dbReference type="ARBA" id="ARBA00022692"/>
    </source>
</evidence>
<evidence type="ECO:0000256" key="3">
    <source>
        <dbReference type="ARBA" id="ARBA00022989"/>
    </source>
</evidence>
<feature type="transmembrane region" description="Helical" evidence="5">
    <location>
        <begin position="120"/>
        <end position="141"/>
    </location>
</feature>
<evidence type="ECO:0000313" key="6">
    <source>
        <dbReference type="EMBL" id="QDU79569.1"/>
    </source>
</evidence>
<dbReference type="Gene3D" id="1.20.1530.20">
    <property type="match status" value="1"/>
</dbReference>
<feature type="transmembrane region" description="Helical" evidence="5">
    <location>
        <begin position="89"/>
        <end position="108"/>
    </location>
</feature>
<dbReference type="Pfam" id="PF01758">
    <property type="entry name" value="SBF"/>
    <property type="match status" value="1"/>
</dbReference>
<feature type="transmembrane region" description="Helical" evidence="5">
    <location>
        <begin position="153"/>
        <end position="173"/>
    </location>
</feature>
<dbReference type="AlphaFoldDB" id="A0A518CK14"/>
<dbReference type="InterPro" id="IPR004710">
    <property type="entry name" value="Bilac:Na_transpt"/>
</dbReference>
<accession>A0A518CK14</accession>
<dbReference type="KEGG" id="plon:Pla110_12800"/>
<keyword evidence="4 5" id="KW-0472">Membrane</keyword>
<proteinExistence type="predicted"/>
<dbReference type="GO" id="GO:0016020">
    <property type="term" value="C:membrane"/>
    <property type="evidence" value="ECO:0007669"/>
    <property type="project" value="UniProtKB-SubCell"/>
</dbReference>
<evidence type="ECO:0000256" key="4">
    <source>
        <dbReference type="ARBA" id="ARBA00023136"/>
    </source>
</evidence>
<feature type="transmembrane region" description="Helical" evidence="5">
    <location>
        <begin position="247"/>
        <end position="264"/>
    </location>
</feature>
<feature type="transmembrane region" description="Helical" evidence="5">
    <location>
        <begin position="185"/>
        <end position="205"/>
    </location>
</feature>
<comment type="subcellular location">
    <subcellularLocation>
        <location evidence="1">Membrane</location>
        <topology evidence="1">Multi-pass membrane protein</topology>
    </subcellularLocation>
</comment>
<protein>
    <submittedName>
        <fullName evidence="6">Sodium Bile acid symporter family protein</fullName>
    </submittedName>
</protein>
<organism evidence="6 7">
    <name type="scientific">Polystyrenella longa</name>
    <dbReference type="NCBI Taxonomy" id="2528007"/>
    <lineage>
        <taxon>Bacteria</taxon>
        <taxon>Pseudomonadati</taxon>
        <taxon>Planctomycetota</taxon>
        <taxon>Planctomycetia</taxon>
        <taxon>Planctomycetales</taxon>
        <taxon>Planctomycetaceae</taxon>
        <taxon>Polystyrenella</taxon>
    </lineage>
</organism>
<keyword evidence="3 5" id="KW-1133">Transmembrane helix</keyword>
<dbReference type="Proteomes" id="UP000317178">
    <property type="component" value="Chromosome"/>
</dbReference>
<dbReference type="InterPro" id="IPR002657">
    <property type="entry name" value="BilAc:Na_symport/Acr3"/>
</dbReference>